<evidence type="ECO:0000256" key="6">
    <source>
        <dbReference type="ARBA" id="ARBA00022989"/>
    </source>
</evidence>
<keyword evidence="4 14" id="KW-0812">Transmembrane</keyword>
<dbReference type="AlphaFoldDB" id="A0A7E5VJW0"/>
<keyword evidence="8" id="KW-0406">Ion transport</keyword>
<dbReference type="GO" id="GO:0034703">
    <property type="term" value="C:cation channel complex"/>
    <property type="evidence" value="ECO:0007669"/>
    <property type="project" value="UniProtKB-ARBA"/>
</dbReference>
<accession>A0A7E5VJW0</accession>
<evidence type="ECO:0000256" key="4">
    <source>
        <dbReference type="ARBA" id="ARBA00022692"/>
    </source>
</evidence>
<feature type="repeat" description="ANK" evidence="12">
    <location>
        <begin position="631"/>
        <end position="663"/>
    </location>
</feature>
<evidence type="ECO:0000313" key="17">
    <source>
        <dbReference type="RefSeq" id="XP_026728491.1"/>
    </source>
</evidence>
<evidence type="ECO:0000256" key="8">
    <source>
        <dbReference type="ARBA" id="ARBA00023065"/>
    </source>
</evidence>
<evidence type="ECO:0000259" key="15">
    <source>
        <dbReference type="Pfam" id="PF00520"/>
    </source>
</evidence>
<organism evidence="16 17">
    <name type="scientific">Trichoplusia ni</name>
    <name type="common">Cabbage looper</name>
    <dbReference type="NCBI Taxonomy" id="7111"/>
    <lineage>
        <taxon>Eukaryota</taxon>
        <taxon>Metazoa</taxon>
        <taxon>Ecdysozoa</taxon>
        <taxon>Arthropoda</taxon>
        <taxon>Hexapoda</taxon>
        <taxon>Insecta</taxon>
        <taxon>Pterygota</taxon>
        <taxon>Neoptera</taxon>
        <taxon>Endopterygota</taxon>
        <taxon>Lepidoptera</taxon>
        <taxon>Glossata</taxon>
        <taxon>Ditrysia</taxon>
        <taxon>Noctuoidea</taxon>
        <taxon>Noctuidae</taxon>
        <taxon>Plusiinae</taxon>
        <taxon>Trichoplusia</taxon>
    </lineage>
</organism>
<feature type="domain" description="Ion transport" evidence="15">
    <location>
        <begin position="771"/>
        <end position="999"/>
    </location>
</feature>
<dbReference type="KEGG" id="tnl:113494376"/>
<keyword evidence="6 14" id="KW-1133">Transmembrane helix</keyword>
<feature type="repeat" description="ANK" evidence="12">
    <location>
        <begin position="597"/>
        <end position="621"/>
    </location>
</feature>
<evidence type="ECO:0000256" key="11">
    <source>
        <dbReference type="ARBA" id="ARBA00023303"/>
    </source>
</evidence>
<dbReference type="Pfam" id="PF00023">
    <property type="entry name" value="Ank"/>
    <property type="match status" value="1"/>
</dbReference>
<reference evidence="17" key="1">
    <citation type="submission" date="2025-08" db="UniProtKB">
        <authorList>
            <consortium name="RefSeq"/>
        </authorList>
    </citation>
    <scope>IDENTIFICATION</scope>
</reference>
<dbReference type="SUPFAM" id="SSF48403">
    <property type="entry name" value="Ankyrin repeat"/>
    <property type="match status" value="2"/>
</dbReference>
<evidence type="ECO:0000256" key="2">
    <source>
        <dbReference type="ARBA" id="ARBA00022448"/>
    </source>
</evidence>
<dbReference type="InterPro" id="IPR052076">
    <property type="entry name" value="TRP_cation_channel"/>
</dbReference>
<dbReference type="PANTHER" id="PTHR47143:SF1">
    <property type="entry name" value="ION_TRANS DOMAIN-CONTAINING PROTEIN"/>
    <property type="match status" value="1"/>
</dbReference>
<dbReference type="GO" id="GO:0005216">
    <property type="term" value="F:monoatomic ion channel activity"/>
    <property type="evidence" value="ECO:0007669"/>
    <property type="project" value="InterPro"/>
</dbReference>
<feature type="repeat" description="ANK" evidence="12">
    <location>
        <begin position="450"/>
        <end position="482"/>
    </location>
</feature>
<dbReference type="Pfam" id="PF12796">
    <property type="entry name" value="Ank_2"/>
    <property type="match status" value="4"/>
</dbReference>
<dbReference type="SMART" id="SM00248">
    <property type="entry name" value="ANK"/>
    <property type="match status" value="14"/>
</dbReference>
<keyword evidence="16" id="KW-1185">Reference proteome</keyword>
<feature type="repeat" description="ANK" evidence="12">
    <location>
        <begin position="266"/>
        <end position="298"/>
    </location>
</feature>
<evidence type="ECO:0000256" key="1">
    <source>
        <dbReference type="ARBA" id="ARBA00004141"/>
    </source>
</evidence>
<keyword evidence="11" id="KW-0407">Ion channel</keyword>
<feature type="repeat" description="ANK" evidence="12">
    <location>
        <begin position="417"/>
        <end position="449"/>
    </location>
</feature>
<evidence type="ECO:0000256" key="9">
    <source>
        <dbReference type="ARBA" id="ARBA00023136"/>
    </source>
</evidence>
<dbReference type="PROSITE" id="PS50088">
    <property type="entry name" value="ANK_REPEAT"/>
    <property type="match status" value="8"/>
</dbReference>
<proteinExistence type="predicted"/>
<dbReference type="Pfam" id="PF13637">
    <property type="entry name" value="Ank_4"/>
    <property type="match status" value="1"/>
</dbReference>
<feature type="repeat" description="ANK" evidence="12">
    <location>
        <begin position="344"/>
        <end position="376"/>
    </location>
</feature>
<dbReference type="Gene3D" id="1.25.40.20">
    <property type="entry name" value="Ankyrin repeat-containing domain"/>
    <property type="match status" value="5"/>
</dbReference>
<protein>
    <submittedName>
        <fullName evidence="17">Transient receptor potential channel pyrexia-like</fullName>
    </submittedName>
</protein>
<evidence type="ECO:0000256" key="3">
    <source>
        <dbReference type="ARBA" id="ARBA00022606"/>
    </source>
</evidence>
<dbReference type="InterPro" id="IPR005821">
    <property type="entry name" value="Ion_trans_dom"/>
</dbReference>
<feature type="transmembrane region" description="Helical" evidence="14">
    <location>
        <begin position="865"/>
        <end position="882"/>
    </location>
</feature>
<dbReference type="InterPro" id="IPR036770">
    <property type="entry name" value="Ankyrin_rpt-contain_sf"/>
</dbReference>
<comment type="subcellular location">
    <subcellularLocation>
        <location evidence="1">Membrane</location>
        <topology evidence="1">Multi-pass membrane protein</topology>
    </subcellularLocation>
</comment>
<name>A0A7E5VJW0_TRINI</name>
<dbReference type="PRINTS" id="PR01415">
    <property type="entry name" value="ANKYRIN"/>
</dbReference>
<dbReference type="GeneID" id="113494376"/>
<dbReference type="OrthoDB" id="5402602at2759"/>
<keyword evidence="9 14" id="KW-0472">Membrane</keyword>
<feature type="region of interest" description="Disordered" evidence="13">
    <location>
        <begin position="1"/>
        <end position="43"/>
    </location>
</feature>
<keyword evidence="10" id="KW-0325">Glycoprotein</keyword>
<evidence type="ECO:0000313" key="16">
    <source>
        <dbReference type="Proteomes" id="UP000322000"/>
    </source>
</evidence>
<keyword evidence="2" id="KW-0813">Transport</keyword>
<evidence type="ECO:0000256" key="13">
    <source>
        <dbReference type="SAM" id="MobiDB-lite"/>
    </source>
</evidence>
<dbReference type="InterPro" id="IPR002110">
    <property type="entry name" value="Ankyrin_rpt"/>
</dbReference>
<evidence type="ECO:0000256" key="12">
    <source>
        <dbReference type="PROSITE-ProRule" id="PRU00023"/>
    </source>
</evidence>
<dbReference type="Pfam" id="PF00520">
    <property type="entry name" value="Ion_trans"/>
    <property type="match status" value="1"/>
</dbReference>
<evidence type="ECO:0000256" key="5">
    <source>
        <dbReference type="ARBA" id="ARBA00022737"/>
    </source>
</evidence>
<feature type="transmembrane region" description="Helical" evidence="14">
    <location>
        <begin position="902"/>
        <end position="922"/>
    </location>
</feature>
<dbReference type="PANTHER" id="PTHR47143">
    <property type="entry name" value="TRANSIENT RECEPTOR POTENTIAL CATION CHANNEL PROTEIN PAINLESS"/>
    <property type="match status" value="1"/>
</dbReference>
<evidence type="ECO:0000256" key="14">
    <source>
        <dbReference type="SAM" id="Phobius"/>
    </source>
</evidence>
<dbReference type="Proteomes" id="UP000322000">
    <property type="component" value="Chromosome 5"/>
</dbReference>
<feature type="compositionally biased region" description="Polar residues" evidence="13">
    <location>
        <begin position="1"/>
        <end position="12"/>
    </location>
</feature>
<feature type="transmembrane region" description="Helical" evidence="14">
    <location>
        <begin position="763"/>
        <end position="788"/>
    </location>
</feature>
<feature type="repeat" description="ANK" evidence="12">
    <location>
        <begin position="560"/>
        <end position="592"/>
    </location>
</feature>
<feature type="transmembrane region" description="Helical" evidence="14">
    <location>
        <begin position="971"/>
        <end position="993"/>
    </location>
</feature>
<dbReference type="RefSeq" id="XP_026728491.1">
    <property type="nucleotide sequence ID" value="XM_026872690.1"/>
</dbReference>
<evidence type="ECO:0000256" key="10">
    <source>
        <dbReference type="ARBA" id="ARBA00023180"/>
    </source>
</evidence>
<dbReference type="InParanoid" id="A0A7E5VJW0"/>
<dbReference type="Gene3D" id="1.10.287.70">
    <property type="match status" value="1"/>
</dbReference>
<gene>
    <name evidence="17" type="primary">LOC113494376</name>
</gene>
<keyword evidence="3" id="KW-0716">Sensory transduction</keyword>
<sequence>MDTPNSISGNNSPTPPSDQDVEPRVRFLEPSASPSDNGLIKPKPLYRPRSYSLFDMFEDREPLIKVDKVDQAGSEESLSINKSMVNVFSLTLPKLCRSSQKSRRLNTLLLEAINSLDVQEIERLVKAGANPNSTCGLNNVSACHLAALRSDDALSLLISYGADKDRSDRLGRTPLHIAAWAGNAKHIALLLGFSKELQDQIENGELCEIIQAQVRKESKKESYISELVNSKCDFSQANIIVPKDWKDNKIDHNCKEIDKTLPLLQSGWTALHAASSRAQYHCACLLMAAGAEPCSRDLIGRTPLDIAGSAYYSNENINAKNFADLVTILVDANCKNYTLKNRKTVNTPLHTAVELGSLKAVSVLVNAKVPVNWLNRAGLTALHICVRKKLKEHLQVLANHGTNECDDTETIEIRDKDGNTVLHQAIVENWPAGVRVAIEAGANIMAKDNDGESPIHLAAANGNVEILTEILNVATDKNIVDTVNNLRETALFKAVMNGHTDCVKRLLKEGASIRKTLPRQVNVFHVAAEKGFLNVLRVLLDHDYSITRMMVNHLTADDKKGFGPIHFAVINNHAKCVKLLLSRNAYRSLRVSYGFHRGSTPLHIAAINNNVDIAKIIMKNNEETIHTMNDLGWTPLHTASHYGSRDMIILLLEEGADLASLTNGPNNCRTTAIDMIMNNLSKPTDFMEQIFDRYINTNSSLQDANCEVIVDYKILVPNEEAKEQIKVIDALLKTGDRYGQRRLLVHPLLESFLCLKWKALQPFFYTMIALYAFFVMSLTTYIVSVFFYKDTKIDPPIYLNDVVWMVVLYIVVFLIISQEILFMKVNETYFRQLESWVKVCSVCLAVALPTVATRIDLSGTDWPRHVATVALLLSWLEMMFLLSRFPKWGYYVLMFGKVSTNVMKILLTFAFLVIGFSLSFMIQFHSQVPFEHPWAALVKTMVMMTSEFDYEDLMKQTDSEKFVHSLLVVRLIFFVFLILAAIVLMNLLVGVAVNDLHNLQLLGNVRRLGKQVEFLGSLENLVYNKIFMKLMPNCLKEILKKQTKKLKDFVLRPSMPKSKGYRSLPSHIRDAIFEKAQMHKKQLEDEIGTQKDRKKLDEIYEVTVQKFCRKQPNAKNFSAPGNRTRSVPNFSQLAGQVIDLDSSLDDVKNQTTLSIKELKGSIAMLNNKMNLILSKLEKL</sequence>
<evidence type="ECO:0000256" key="7">
    <source>
        <dbReference type="ARBA" id="ARBA00023043"/>
    </source>
</evidence>
<keyword evidence="5" id="KW-0677">Repeat</keyword>
<feature type="repeat" description="ANK" evidence="12">
    <location>
        <begin position="170"/>
        <end position="191"/>
    </location>
</feature>
<dbReference type="PROSITE" id="PS50297">
    <property type="entry name" value="ANK_REP_REGION"/>
    <property type="match status" value="5"/>
</dbReference>
<keyword evidence="7 12" id="KW-0040">ANK repeat</keyword>
<feature type="transmembrane region" description="Helical" evidence="14">
    <location>
        <begin position="797"/>
        <end position="816"/>
    </location>
</feature>